<keyword evidence="9" id="KW-0067">ATP-binding</keyword>
<dbReference type="Gene3D" id="1.10.287.130">
    <property type="match status" value="1"/>
</dbReference>
<dbReference type="PRINTS" id="PR00344">
    <property type="entry name" value="BCTRLSENSOR"/>
</dbReference>
<accession>C6XQ69</accession>
<evidence type="ECO:0000256" key="5">
    <source>
        <dbReference type="ARBA" id="ARBA00022679"/>
    </source>
</evidence>
<comment type="subcellular location">
    <subcellularLocation>
        <location evidence="2">Membrane</location>
    </subcellularLocation>
</comment>
<dbReference type="GO" id="GO:0016020">
    <property type="term" value="C:membrane"/>
    <property type="evidence" value="ECO:0007669"/>
    <property type="project" value="UniProtKB-SubCell"/>
</dbReference>
<evidence type="ECO:0000259" key="14">
    <source>
        <dbReference type="PROSITE" id="PS50839"/>
    </source>
</evidence>
<dbReference type="Gene3D" id="3.30.450.350">
    <property type="entry name" value="CHASE domain"/>
    <property type="match status" value="1"/>
</dbReference>
<dbReference type="eggNOG" id="COG3614">
    <property type="taxonomic scope" value="Bacteria"/>
</dbReference>
<dbReference type="EC" id="2.7.13.3" evidence="3"/>
<keyword evidence="5" id="KW-0808">Transferase</keyword>
<dbReference type="SUPFAM" id="SSF47384">
    <property type="entry name" value="Homodimeric domain of signal transducing histidine kinase"/>
    <property type="match status" value="1"/>
</dbReference>
<evidence type="ECO:0000259" key="13">
    <source>
        <dbReference type="PROSITE" id="PS50109"/>
    </source>
</evidence>
<dbReference type="Gene3D" id="3.30.565.10">
    <property type="entry name" value="Histidine kinase-like ATPase, C-terminal domain"/>
    <property type="match status" value="1"/>
</dbReference>
<evidence type="ECO:0000256" key="8">
    <source>
        <dbReference type="ARBA" id="ARBA00022777"/>
    </source>
</evidence>
<evidence type="ECO:0000256" key="10">
    <source>
        <dbReference type="ARBA" id="ARBA00022989"/>
    </source>
</evidence>
<dbReference type="InterPro" id="IPR006189">
    <property type="entry name" value="CHASE_dom"/>
</dbReference>
<dbReference type="GO" id="GO:0005524">
    <property type="term" value="F:ATP binding"/>
    <property type="evidence" value="ECO:0007669"/>
    <property type="project" value="UniProtKB-KW"/>
</dbReference>
<evidence type="ECO:0000256" key="6">
    <source>
        <dbReference type="ARBA" id="ARBA00022692"/>
    </source>
</evidence>
<dbReference type="GO" id="GO:0030295">
    <property type="term" value="F:protein kinase activator activity"/>
    <property type="evidence" value="ECO:0007669"/>
    <property type="project" value="TreeGrafter"/>
</dbReference>
<dbReference type="Proteomes" id="UP000002745">
    <property type="component" value="Chromosome"/>
</dbReference>
<evidence type="ECO:0000256" key="12">
    <source>
        <dbReference type="ARBA" id="ARBA00023136"/>
    </source>
</evidence>
<proteinExistence type="predicted"/>
<comment type="catalytic activity">
    <reaction evidence="1">
        <text>ATP + protein L-histidine = ADP + protein N-phospho-L-histidine.</text>
        <dbReference type="EC" id="2.7.13.3"/>
    </reaction>
</comment>
<dbReference type="PANTHER" id="PTHR42878">
    <property type="entry name" value="TWO-COMPONENT HISTIDINE KINASE"/>
    <property type="match status" value="1"/>
</dbReference>
<dbReference type="PANTHER" id="PTHR42878:SF7">
    <property type="entry name" value="SENSOR HISTIDINE KINASE GLRK"/>
    <property type="match status" value="1"/>
</dbReference>
<dbReference type="InterPro" id="IPR042240">
    <property type="entry name" value="CHASE_sf"/>
</dbReference>
<keyword evidence="7" id="KW-0547">Nucleotide-binding</keyword>
<evidence type="ECO:0000256" key="11">
    <source>
        <dbReference type="ARBA" id="ARBA00023012"/>
    </source>
</evidence>
<dbReference type="InterPro" id="IPR003594">
    <property type="entry name" value="HATPase_dom"/>
</dbReference>
<feature type="domain" description="Histidine kinase" evidence="13">
    <location>
        <begin position="332"/>
        <end position="546"/>
    </location>
</feature>
<keyword evidence="4" id="KW-0597">Phosphoprotein</keyword>
<dbReference type="EMBL" id="CP001678">
    <property type="protein sequence ID" value="ACT58586.1"/>
    <property type="molecule type" value="Genomic_DNA"/>
</dbReference>
<dbReference type="InterPro" id="IPR036097">
    <property type="entry name" value="HisK_dim/P_sf"/>
</dbReference>
<dbReference type="SMART" id="SM01079">
    <property type="entry name" value="CHASE"/>
    <property type="match status" value="1"/>
</dbReference>
<dbReference type="eggNOG" id="COG4251">
    <property type="taxonomic scope" value="Bacteria"/>
</dbReference>
<name>C6XQ69_HIRBI</name>
<dbReference type="PROSITE" id="PS50839">
    <property type="entry name" value="CHASE"/>
    <property type="match status" value="1"/>
</dbReference>
<keyword evidence="6" id="KW-0812">Transmembrane</keyword>
<evidence type="ECO:0000256" key="7">
    <source>
        <dbReference type="ARBA" id="ARBA00022741"/>
    </source>
</evidence>
<dbReference type="InterPro" id="IPR050351">
    <property type="entry name" value="BphY/WalK/GraS-like"/>
</dbReference>
<evidence type="ECO:0000256" key="4">
    <source>
        <dbReference type="ARBA" id="ARBA00022553"/>
    </source>
</evidence>
<evidence type="ECO:0000256" key="9">
    <source>
        <dbReference type="ARBA" id="ARBA00022840"/>
    </source>
</evidence>
<dbReference type="GO" id="GO:0007234">
    <property type="term" value="P:osmosensory signaling via phosphorelay pathway"/>
    <property type="evidence" value="ECO:0007669"/>
    <property type="project" value="TreeGrafter"/>
</dbReference>
<dbReference type="Pfam" id="PF03924">
    <property type="entry name" value="CHASE"/>
    <property type="match status" value="1"/>
</dbReference>
<dbReference type="AlphaFoldDB" id="C6XQ69"/>
<organism evidence="15 16">
    <name type="scientific">Hirschia baltica (strain ATCC 49814 / DSM 5838 / IFAM 1418)</name>
    <dbReference type="NCBI Taxonomy" id="582402"/>
    <lineage>
        <taxon>Bacteria</taxon>
        <taxon>Pseudomonadati</taxon>
        <taxon>Pseudomonadota</taxon>
        <taxon>Alphaproteobacteria</taxon>
        <taxon>Hyphomonadales</taxon>
        <taxon>Hyphomonadaceae</taxon>
        <taxon>Hirschia</taxon>
    </lineage>
</organism>
<keyword evidence="11" id="KW-0902">Two-component regulatory system</keyword>
<dbReference type="HOGENOM" id="CLU_000445_114_62_5"/>
<keyword evidence="10" id="KW-1133">Transmembrane helix</keyword>
<dbReference type="CDD" id="cd00082">
    <property type="entry name" value="HisKA"/>
    <property type="match status" value="1"/>
</dbReference>
<feature type="domain" description="CHASE" evidence="14">
    <location>
        <begin position="46"/>
        <end position="214"/>
    </location>
</feature>
<gene>
    <name evidence="15" type="ordered locus">Hbal_0892</name>
</gene>
<sequence length="546" mass="62008">MHFRKQNLLIASDFSQKRFELTIHEINDNIHISVDMLTALNSMFLSSEQVDRTEFDTFAKKLIERHSFIEALIWAPKVTNEERQSFVQFVRDEGYENYAIKEAMNGIPIGISTEKPYYFPVLYQEPTTPHNENMLGVNFLSREHLSLAVHSAIENGTPTISELIKMPTQEKISPGILIFHAVPVNIADATSPVAGVTALAVNIDKLFEEVFAHLHADTVISIHDITENGKADPVYTATHQSVETYDAFKSTFKVDFLNRSWEVSLTPTKQSIDEIKSIEPWLIFFLGSGFAIFSAISIARHSKQREIVEKLVLSRTTELKTANLELEEFAYRSSHDLRSPLISSIRLIEIAKSSMHSGDLDTADVSLSHVEQSLTKLENLVRDILSLTKTKHQAEENRLIDVEKLIKRSIEQVAHLENFERVDFQIELTHTAELRTKESRFNLIAENLISNAIKYQDTNNKSSFIKILTSNNDTMFKLEVIDNGIGIPEHKKSQLFQMFQRFHGNVSFGSGLGLYMIEKSAALMGGTIEYCDTHNNTCFKLKIPLK</sequence>
<evidence type="ECO:0000313" key="16">
    <source>
        <dbReference type="Proteomes" id="UP000002745"/>
    </source>
</evidence>
<reference evidence="16" key="1">
    <citation type="journal article" date="2011" name="J. Bacteriol.">
        <title>Genome sequences of eight morphologically diverse alphaproteobacteria.</title>
        <authorList>
            <consortium name="US DOE Joint Genome Institute"/>
            <person name="Brown P.J."/>
            <person name="Kysela D.T."/>
            <person name="Buechlein A."/>
            <person name="Hemmerich C."/>
            <person name="Brun Y.V."/>
        </authorList>
    </citation>
    <scope>NUCLEOTIDE SEQUENCE [LARGE SCALE GENOMIC DNA]</scope>
    <source>
        <strain evidence="16">ATCC 49814 / DSM 5838 / IFAM 1418</strain>
    </source>
</reference>
<dbReference type="InterPro" id="IPR003661">
    <property type="entry name" value="HisK_dim/P_dom"/>
</dbReference>
<dbReference type="PROSITE" id="PS50109">
    <property type="entry name" value="HIS_KIN"/>
    <property type="match status" value="1"/>
</dbReference>
<dbReference type="InterPro" id="IPR005467">
    <property type="entry name" value="His_kinase_dom"/>
</dbReference>
<dbReference type="KEGG" id="hba:Hbal_0892"/>
<dbReference type="GO" id="GO:0000156">
    <property type="term" value="F:phosphorelay response regulator activity"/>
    <property type="evidence" value="ECO:0007669"/>
    <property type="project" value="TreeGrafter"/>
</dbReference>
<evidence type="ECO:0000313" key="15">
    <source>
        <dbReference type="EMBL" id="ACT58586.1"/>
    </source>
</evidence>
<keyword evidence="8 15" id="KW-0418">Kinase</keyword>
<dbReference type="GO" id="GO:0000155">
    <property type="term" value="F:phosphorelay sensor kinase activity"/>
    <property type="evidence" value="ECO:0007669"/>
    <property type="project" value="InterPro"/>
</dbReference>
<evidence type="ECO:0000256" key="1">
    <source>
        <dbReference type="ARBA" id="ARBA00000085"/>
    </source>
</evidence>
<dbReference type="Pfam" id="PF02518">
    <property type="entry name" value="HATPase_c"/>
    <property type="match status" value="1"/>
</dbReference>
<evidence type="ECO:0000256" key="3">
    <source>
        <dbReference type="ARBA" id="ARBA00012438"/>
    </source>
</evidence>
<dbReference type="STRING" id="582402.Hbal_0892"/>
<keyword evidence="16" id="KW-1185">Reference proteome</keyword>
<evidence type="ECO:0000256" key="2">
    <source>
        <dbReference type="ARBA" id="ARBA00004370"/>
    </source>
</evidence>
<dbReference type="InterPro" id="IPR004358">
    <property type="entry name" value="Sig_transdc_His_kin-like_C"/>
</dbReference>
<dbReference type="SUPFAM" id="SSF55874">
    <property type="entry name" value="ATPase domain of HSP90 chaperone/DNA topoisomerase II/histidine kinase"/>
    <property type="match status" value="1"/>
</dbReference>
<keyword evidence="12" id="KW-0472">Membrane</keyword>
<dbReference type="InterPro" id="IPR036890">
    <property type="entry name" value="HATPase_C_sf"/>
</dbReference>
<protein>
    <recommendedName>
        <fullName evidence="3">histidine kinase</fullName>
        <ecNumber evidence="3">2.7.13.3</ecNumber>
    </recommendedName>
</protein>
<dbReference type="SMART" id="SM00387">
    <property type="entry name" value="HATPase_c"/>
    <property type="match status" value="1"/>
</dbReference>